<keyword evidence="1" id="KW-0812">Transmembrane</keyword>
<evidence type="ECO:0008006" key="4">
    <source>
        <dbReference type="Google" id="ProtNLM"/>
    </source>
</evidence>
<dbReference type="OrthoDB" id="5366688at2759"/>
<evidence type="ECO:0000313" key="2">
    <source>
        <dbReference type="EMBL" id="EMF14274.1"/>
    </source>
</evidence>
<feature type="transmembrane region" description="Helical" evidence="1">
    <location>
        <begin position="21"/>
        <end position="45"/>
    </location>
</feature>
<name>M3D8Q3_SPHMS</name>
<feature type="transmembrane region" description="Helical" evidence="1">
    <location>
        <begin position="51"/>
        <end position="73"/>
    </location>
</feature>
<gene>
    <name evidence="2" type="ORF">SEPMUDRAFT_148040</name>
</gene>
<accession>M3D8Q3</accession>
<dbReference type="Proteomes" id="UP000016931">
    <property type="component" value="Unassembled WGS sequence"/>
</dbReference>
<keyword evidence="1" id="KW-0472">Membrane</keyword>
<keyword evidence="3" id="KW-1185">Reference proteome</keyword>
<dbReference type="OMA" id="KISYTHW"/>
<organism evidence="2 3">
    <name type="scientific">Sphaerulina musiva (strain SO2202)</name>
    <name type="common">Poplar stem canker fungus</name>
    <name type="synonym">Septoria musiva</name>
    <dbReference type="NCBI Taxonomy" id="692275"/>
    <lineage>
        <taxon>Eukaryota</taxon>
        <taxon>Fungi</taxon>
        <taxon>Dikarya</taxon>
        <taxon>Ascomycota</taxon>
        <taxon>Pezizomycotina</taxon>
        <taxon>Dothideomycetes</taxon>
        <taxon>Dothideomycetidae</taxon>
        <taxon>Mycosphaerellales</taxon>
        <taxon>Mycosphaerellaceae</taxon>
        <taxon>Sphaerulina</taxon>
    </lineage>
</organism>
<dbReference type="RefSeq" id="XP_016762395.1">
    <property type="nucleotide sequence ID" value="XM_016904664.1"/>
</dbReference>
<protein>
    <recommendedName>
        <fullName evidence="4">MARVEL domain-containing protein</fullName>
    </recommendedName>
</protein>
<feature type="transmembrane region" description="Helical" evidence="1">
    <location>
        <begin position="162"/>
        <end position="185"/>
    </location>
</feature>
<reference evidence="2 3" key="1">
    <citation type="journal article" date="2012" name="PLoS Pathog.">
        <title>Diverse lifestyles and strategies of plant pathogenesis encoded in the genomes of eighteen Dothideomycetes fungi.</title>
        <authorList>
            <person name="Ohm R.A."/>
            <person name="Feau N."/>
            <person name="Henrissat B."/>
            <person name="Schoch C.L."/>
            <person name="Horwitz B.A."/>
            <person name="Barry K.W."/>
            <person name="Condon B.J."/>
            <person name="Copeland A.C."/>
            <person name="Dhillon B."/>
            <person name="Glaser F."/>
            <person name="Hesse C.N."/>
            <person name="Kosti I."/>
            <person name="LaButti K."/>
            <person name="Lindquist E.A."/>
            <person name="Lucas S."/>
            <person name="Salamov A.A."/>
            <person name="Bradshaw R.E."/>
            <person name="Ciuffetti L."/>
            <person name="Hamelin R.C."/>
            <person name="Kema G.H.J."/>
            <person name="Lawrence C."/>
            <person name="Scott J.A."/>
            <person name="Spatafora J.W."/>
            <person name="Turgeon B.G."/>
            <person name="de Wit P.J.G.M."/>
            <person name="Zhong S."/>
            <person name="Goodwin S.B."/>
            <person name="Grigoriev I.V."/>
        </authorList>
    </citation>
    <scope>NUCLEOTIDE SEQUENCE [LARGE SCALE GENOMIC DNA]</scope>
    <source>
        <strain evidence="2 3">SO2202</strain>
    </source>
</reference>
<dbReference type="EMBL" id="KB456262">
    <property type="protein sequence ID" value="EMF14274.1"/>
    <property type="molecule type" value="Genomic_DNA"/>
</dbReference>
<keyword evidence="1" id="KW-1133">Transmembrane helix</keyword>
<dbReference type="AlphaFoldDB" id="M3D8Q3"/>
<dbReference type="HOGENOM" id="CLU_099558_0_0_1"/>
<proteinExistence type="predicted"/>
<dbReference type="eggNOG" id="ENOG502SPG3">
    <property type="taxonomic scope" value="Eukaryota"/>
</dbReference>
<sequence length="203" mass="20983">MPVPEYGAAPLAKTFVLVRGLSLICMIAIVGMTANFVAEIIGSSVEPPKEIVGTLVVTCLAALYCLISIPFFYAQANLGLLIMTATDFFLLLAFIVVAVVMGKPLSFLNCSAAADLNAAGNAHSTVVFTQALTENFGKSGSTLALGGWAGLTKANCYETKSIWGFCISLTILLTCSSCILPTLWFKARKAGGGGGGGGAKSDV</sequence>
<feature type="transmembrane region" description="Helical" evidence="1">
    <location>
        <begin position="80"/>
        <end position="101"/>
    </location>
</feature>
<evidence type="ECO:0000256" key="1">
    <source>
        <dbReference type="SAM" id="Phobius"/>
    </source>
</evidence>
<evidence type="ECO:0000313" key="3">
    <source>
        <dbReference type="Proteomes" id="UP000016931"/>
    </source>
</evidence>
<dbReference type="GeneID" id="27901801"/>